<name>A0A6B3RPA5_9RHOB</name>
<dbReference type="GO" id="GO:0008652">
    <property type="term" value="P:amino acid biosynthetic process"/>
    <property type="evidence" value="ECO:0007669"/>
    <property type="project" value="UniProtKB-KW"/>
</dbReference>
<comment type="similarity">
    <text evidence="7">Belongs to the shikimate kinase family.</text>
</comment>
<feature type="binding site" evidence="7">
    <location>
        <position position="75"/>
    </location>
    <ligand>
        <name>substrate</name>
    </ligand>
</feature>
<dbReference type="PANTHER" id="PTHR21087:SF16">
    <property type="entry name" value="SHIKIMATE KINASE 1, CHLOROPLASTIC"/>
    <property type="match status" value="1"/>
</dbReference>
<dbReference type="EC" id="2.7.1.71" evidence="7"/>
<sequence length="220" mass="23661">MAFTASSRHEQKNARDARESVAFACLALCGDGTSEGGNVARLKKTVAMVGMMGAGKTAVGTALAAALSVPFVDSDEEIVRAASRSIAEIFERDGEPFFRARESEVLARLLRGPPCILSTGGGAYLAEGNRQLISATGVAVWLRADLDLLWNRVRHKTTRPLLRTANPKETLRALYEARVPFYSEADITVDASPELSIEDMAARVIQALATRPDVLEGEQA</sequence>
<comment type="caution">
    <text evidence="8">The sequence shown here is derived from an EMBL/GenBank/DDBJ whole genome shotgun (WGS) entry which is preliminary data.</text>
</comment>
<dbReference type="InterPro" id="IPR031322">
    <property type="entry name" value="Shikimate/glucono_kinase"/>
</dbReference>
<evidence type="ECO:0000256" key="4">
    <source>
        <dbReference type="ARBA" id="ARBA00022777"/>
    </source>
</evidence>
<comment type="subunit">
    <text evidence="7">Monomer.</text>
</comment>
<dbReference type="UniPathway" id="UPA00053">
    <property type="reaction ID" value="UER00088"/>
</dbReference>
<keyword evidence="5 7" id="KW-0067">ATP-binding</keyword>
<gene>
    <name evidence="7" type="primary">aroK</name>
    <name evidence="8" type="ORF">G3572_01835</name>
</gene>
<dbReference type="EMBL" id="JAAIKE010000001">
    <property type="protein sequence ID" value="NEX44929.1"/>
    <property type="molecule type" value="Genomic_DNA"/>
</dbReference>
<comment type="cofactor">
    <cofactor evidence="7">
        <name>Mg(2+)</name>
        <dbReference type="ChEBI" id="CHEBI:18420"/>
    </cofactor>
    <text evidence="7">Binds 1 Mg(2+) ion per subunit.</text>
</comment>
<feature type="binding site" evidence="7">
    <location>
        <position position="178"/>
    </location>
    <ligand>
        <name>substrate</name>
    </ligand>
</feature>
<evidence type="ECO:0000256" key="7">
    <source>
        <dbReference type="HAMAP-Rule" id="MF_00109"/>
    </source>
</evidence>
<dbReference type="GO" id="GO:0000287">
    <property type="term" value="F:magnesium ion binding"/>
    <property type="evidence" value="ECO:0007669"/>
    <property type="project" value="UniProtKB-UniRule"/>
</dbReference>
<comment type="function">
    <text evidence="7">Catalyzes the specific phosphorylation of the 3-hydroxyl group of shikimic acid using ATP as a cosubstrate.</text>
</comment>
<evidence type="ECO:0000256" key="2">
    <source>
        <dbReference type="ARBA" id="ARBA00022679"/>
    </source>
</evidence>
<evidence type="ECO:0000313" key="8">
    <source>
        <dbReference type="EMBL" id="NEX44929.1"/>
    </source>
</evidence>
<protein>
    <recommendedName>
        <fullName evidence="7">Shikimate kinase</fullName>
        <shortName evidence="7">SK</shortName>
        <ecNumber evidence="7">2.7.1.71</ecNumber>
    </recommendedName>
</protein>
<evidence type="ECO:0000256" key="6">
    <source>
        <dbReference type="ARBA" id="ARBA00023141"/>
    </source>
</evidence>
<feature type="binding site" evidence="7">
    <location>
        <position position="159"/>
    </location>
    <ligand>
        <name>ATP</name>
        <dbReference type="ChEBI" id="CHEBI:30616"/>
    </ligand>
</feature>
<dbReference type="GO" id="GO:0009073">
    <property type="term" value="P:aromatic amino acid family biosynthetic process"/>
    <property type="evidence" value="ECO:0007669"/>
    <property type="project" value="UniProtKB-KW"/>
</dbReference>
<dbReference type="PANTHER" id="PTHR21087">
    <property type="entry name" value="SHIKIMATE KINASE"/>
    <property type="match status" value="1"/>
</dbReference>
<evidence type="ECO:0000256" key="1">
    <source>
        <dbReference type="ARBA" id="ARBA00022605"/>
    </source>
</evidence>
<dbReference type="GO" id="GO:0004765">
    <property type="term" value="F:shikimate kinase activity"/>
    <property type="evidence" value="ECO:0007669"/>
    <property type="project" value="UniProtKB-UniRule"/>
</dbReference>
<reference evidence="8 9" key="1">
    <citation type="submission" date="2020-02" db="EMBL/GenBank/DDBJ databases">
        <title>Rhodobacter algicola sp. nov., isolated from microalga culture.</title>
        <authorList>
            <person name="Park C.-Y."/>
        </authorList>
    </citation>
    <scope>NUCLEOTIDE SEQUENCE [LARGE SCALE GENOMIC DNA]</scope>
    <source>
        <strain evidence="8 9">ETT8</strain>
    </source>
</reference>
<comment type="catalytic activity">
    <reaction evidence="7">
        <text>shikimate + ATP = 3-phosphoshikimate + ADP + H(+)</text>
        <dbReference type="Rhea" id="RHEA:13121"/>
        <dbReference type="ChEBI" id="CHEBI:15378"/>
        <dbReference type="ChEBI" id="CHEBI:30616"/>
        <dbReference type="ChEBI" id="CHEBI:36208"/>
        <dbReference type="ChEBI" id="CHEBI:145989"/>
        <dbReference type="ChEBI" id="CHEBI:456216"/>
        <dbReference type="EC" id="2.7.1.71"/>
    </reaction>
</comment>
<dbReference type="PRINTS" id="PR01100">
    <property type="entry name" value="SHIKIMTKNASE"/>
</dbReference>
<feature type="binding site" evidence="7">
    <location>
        <begin position="53"/>
        <end position="58"/>
    </location>
    <ligand>
        <name>ATP</name>
        <dbReference type="ChEBI" id="CHEBI:30616"/>
    </ligand>
</feature>
<feature type="binding site" evidence="7">
    <location>
        <position position="99"/>
    </location>
    <ligand>
        <name>substrate</name>
    </ligand>
</feature>
<dbReference type="NCBIfam" id="NF010552">
    <property type="entry name" value="PRK13946.1"/>
    <property type="match status" value="1"/>
</dbReference>
<keyword evidence="7" id="KW-0479">Metal-binding</keyword>
<evidence type="ECO:0000313" key="9">
    <source>
        <dbReference type="Proteomes" id="UP000481421"/>
    </source>
</evidence>
<keyword evidence="7" id="KW-0460">Magnesium</keyword>
<dbReference type="CDD" id="cd00464">
    <property type="entry name" value="SK"/>
    <property type="match status" value="1"/>
</dbReference>
<dbReference type="SUPFAM" id="SSF52540">
    <property type="entry name" value="P-loop containing nucleoside triphosphate hydrolases"/>
    <property type="match status" value="1"/>
</dbReference>
<accession>A0A6B3RPA5</accession>
<comment type="caution">
    <text evidence="7">Lacks conserved residue(s) required for the propagation of feature annotation.</text>
</comment>
<keyword evidence="9" id="KW-1185">Reference proteome</keyword>
<dbReference type="GO" id="GO:0009423">
    <property type="term" value="P:chorismate biosynthetic process"/>
    <property type="evidence" value="ECO:0007669"/>
    <property type="project" value="UniProtKB-UniRule"/>
</dbReference>
<dbReference type="HAMAP" id="MF_00109">
    <property type="entry name" value="Shikimate_kinase"/>
    <property type="match status" value="1"/>
</dbReference>
<evidence type="ECO:0000256" key="3">
    <source>
        <dbReference type="ARBA" id="ARBA00022741"/>
    </source>
</evidence>
<keyword evidence="3 7" id="KW-0547">Nucleotide-binding</keyword>
<evidence type="ECO:0000256" key="5">
    <source>
        <dbReference type="ARBA" id="ARBA00022840"/>
    </source>
</evidence>
<keyword evidence="4 7" id="KW-0418">Kinase</keyword>
<keyword evidence="2 7" id="KW-0808">Transferase</keyword>
<keyword evidence="1 7" id="KW-0028">Amino-acid biosynthesis</keyword>
<comment type="pathway">
    <text evidence="7">Metabolic intermediate biosynthesis; chorismate biosynthesis; chorismate from D-erythrose 4-phosphate and phosphoenolpyruvate: step 5/7.</text>
</comment>
<feature type="binding site" evidence="7">
    <location>
        <position position="57"/>
    </location>
    <ligand>
        <name>Mg(2+)</name>
        <dbReference type="ChEBI" id="CHEBI:18420"/>
    </ligand>
</feature>
<dbReference type="InterPro" id="IPR000623">
    <property type="entry name" value="Shikimate_kinase/TSH1"/>
</dbReference>
<keyword evidence="6 7" id="KW-0057">Aromatic amino acid biosynthesis</keyword>
<dbReference type="AlphaFoldDB" id="A0A6B3RPA5"/>
<organism evidence="8 9">
    <name type="scientific">Pseudotabrizicola algicola</name>
    <dbReference type="NCBI Taxonomy" id="2709381"/>
    <lineage>
        <taxon>Bacteria</taxon>
        <taxon>Pseudomonadati</taxon>
        <taxon>Pseudomonadota</taxon>
        <taxon>Alphaproteobacteria</taxon>
        <taxon>Rhodobacterales</taxon>
        <taxon>Paracoccaceae</taxon>
        <taxon>Pseudotabrizicola</taxon>
    </lineage>
</organism>
<keyword evidence="7" id="KW-0963">Cytoplasm</keyword>
<dbReference type="InterPro" id="IPR027417">
    <property type="entry name" value="P-loop_NTPase"/>
</dbReference>
<dbReference type="GO" id="GO:0005524">
    <property type="term" value="F:ATP binding"/>
    <property type="evidence" value="ECO:0007669"/>
    <property type="project" value="UniProtKB-UniRule"/>
</dbReference>
<comment type="subcellular location">
    <subcellularLocation>
        <location evidence="7">Cytoplasm</location>
    </subcellularLocation>
</comment>
<proteinExistence type="inferred from homology"/>
<dbReference type="Gene3D" id="3.40.50.300">
    <property type="entry name" value="P-loop containing nucleotide triphosphate hydrolases"/>
    <property type="match status" value="1"/>
</dbReference>
<dbReference type="GO" id="GO:0005829">
    <property type="term" value="C:cytosol"/>
    <property type="evidence" value="ECO:0007669"/>
    <property type="project" value="TreeGrafter"/>
</dbReference>
<feature type="binding site" evidence="7">
    <location>
        <position position="121"/>
    </location>
    <ligand>
        <name>substrate</name>
    </ligand>
</feature>
<dbReference type="Pfam" id="PF01202">
    <property type="entry name" value="SKI"/>
    <property type="match status" value="1"/>
</dbReference>
<dbReference type="Proteomes" id="UP000481421">
    <property type="component" value="Unassembled WGS sequence"/>
</dbReference>